<sequence>MNGALTLTLAALVYLILAAMVMDLLMELIAQLLQSRTTSDPKEDLNSHHPVPSQDEQMQEIPSALAPGTQQDDGPRPPPASGPPDPIPMSAWLFPLSDYALGVIAVTRFQRPAILPARSGPFLYLICRRKPHEHME</sequence>
<protein>
    <submittedName>
        <fullName evidence="2">Uncharacterized protein</fullName>
    </submittedName>
</protein>
<dbReference type="HOGENOM" id="CLU_1871160_0_0_6"/>
<feature type="compositionally biased region" description="Pro residues" evidence="1">
    <location>
        <begin position="76"/>
        <end position="87"/>
    </location>
</feature>
<evidence type="ECO:0000256" key="1">
    <source>
        <dbReference type="SAM" id="MobiDB-lite"/>
    </source>
</evidence>
<dbReference type="RefSeq" id="WP_039803525.1">
    <property type="nucleotide sequence ID" value="NZ_CP010415.1"/>
</dbReference>
<reference evidence="2 3" key="1">
    <citation type="journal article" date="2015" name="PLoS ONE">
        <title>Azotobacter Genomes: The Genome of Azotobacter chroococcum NCIMB 8003 (ATCC 4412).</title>
        <authorList>
            <person name="Robson R.L."/>
            <person name="Jones R."/>
            <person name="Robson R.M."/>
            <person name="Schwartz A."/>
            <person name="Richardson T.H."/>
        </authorList>
    </citation>
    <scope>NUCLEOTIDE SEQUENCE [LARGE SCALE GENOMIC DNA]</scope>
    <source>
        <strain evidence="2 3">NCIMB 8003</strain>
    </source>
</reference>
<name>A0A0C4WSA4_9GAMM</name>
<dbReference type="EMBL" id="CP010415">
    <property type="protein sequence ID" value="AJE21137.1"/>
    <property type="molecule type" value="Genomic_DNA"/>
</dbReference>
<keyword evidence="3" id="KW-1185">Reference proteome</keyword>
<dbReference type="AlphaFoldDB" id="A0A0C4WSA4"/>
<accession>A0A0C4WSA4</accession>
<evidence type="ECO:0000313" key="3">
    <source>
        <dbReference type="Proteomes" id="UP000068210"/>
    </source>
</evidence>
<dbReference type="Proteomes" id="UP000068210">
    <property type="component" value="Chromosome"/>
</dbReference>
<proteinExistence type="predicted"/>
<evidence type="ECO:0000313" key="2">
    <source>
        <dbReference type="EMBL" id="AJE21137.1"/>
    </source>
</evidence>
<dbReference type="GeneID" id="61931475"/>
<gene>
    <name evidence="2" type="ORF">Achr_16800</name>
</gene>
<organism evidence="2 3">
    <name type="scientific">Azotobacter chroococcum NCIMB 8003</name>
    <dbReference type="NCBI Taxonomy" id="1328314"/>
    <lineage>
        <taxon>Bacteria</taxon>
        <taxon>Pseudomonadati</taxon>
        <taxon>Pseudomonadota</taxon>
        <taxon>Gammaproteobacteria</taxon>
        <taxon>Pseudomonadales</taxon>
        <taxon>Pseudomonadaceae</taxon>
        <taxon>Azotobacter</taxon>
    </lineage>
</organism>
<feature type="region of interest" description="Disordered" evidence="1">
    <location>
        <begin position="36"/>
        <end position="87"/>
    </location>
</feature>
<dbReference type="KEGG" id="acx:Achr_16800"/>